<dbReference type="InterPro" id="IPR003661">
    <property type="entry name" value="HisK_dim/P_dom"/>
</dbReference>
<evidence type="ECO:0000259" key="7">
    <source>
        <dbReference type="PROSITE" id="PS50109"/>
    </source>
</evidence>
<dbReference type="AlphaFoldDB" id="A4TZH3"/>
<reference evidence="8" key="1">
    <citation type="journal article" date="2007" name="J. Bacteriol.">
        <title>Comparative genome analysis of four magnetotactic bacteria reveals a complex set of group-specific genes implicated in magnetosome biomineralization and function.</title>
        <authorList>
            <person name="Richter M."/>
            <person name="Kube M."/>
            <person name="Bazylinski D.A."/>
            <person name="Lombardot T."/>
            <person name="Gloeckner F.O."/>
            <person name="Reinhardt R."/>
            <person name="Schueler D."/>
        </authorList>
    </citation>
    <scope>NUCLEOTIDE SEQUENCE</scope>
    <source>
        <strain evidence="8">MSR-1</strain>
    </source>
</reference>
<dbReference type="SMART" id="SM00387">
    <property type="entry name" value="HATPase_c"/>
    <property type="match status" value="1"/>
</dbReference>
<keyword evidence="6" id="KW-1133">Transmembrane helix</keyword>
<dbReference type="Gene3D" id="1.10.287.130">
    <property type="match status" value="1"/>
</dbReference>
<name>A4TZH3_9PROT</name>
<evidence type="ECO:0000256" key="4">
    <source>
        <dbReference type="ARBA" id="ARBA00022679"/>
    </source>
</evidence>
<dbReference type="PANTHER" id="PTHR43304:SF1">
    <property type="entry name" value="PAC DOMAIN-CONTAINING PROTEIN"/>
    <property type="match status" value="1"/>
</dbReference>
<evidence type="ECO:0000256" key="3">
    <source>
        <dbReference type="ARBA" id="ARBA00022553"/>
    </source>
</evidence>
<dbReference type="InterPro" id="IPR036890">
    <property type="entry name" value="HATPase_C_sf"/>
</dbReference>
<dbReference type="EMBL" id="CU459003">
    <property type="protein sequence ID" value="CAM76030.1"/>
    <property type="molecule type" value="Genomic_DNA"/>
</dbReference>
<dbReference type="SUPFAM" id="SSF47384">
    <property type="entry name" value="Homodimeric domain of signal transducing histidine kinase"/>
    <property type="match status" value="1"/>
</dbReference>
<dbReference type="FunFam" id="3.30.565.10:FF:000006">
    <property type="entry name" value="Sensor histidine kinase WalK"/>
    <property type="match status" value="1"/>
</dbReference>
<feature type="transmembrane region" description="Helical" evidence="6">
    <location>
        <begin position="7"/>
        <end position="28"/>
    </location>
</feature>
<evidence type="ECO:0000256" key="6">
    <source>
        <dbReference type="SAM" id="Phobius"/>
    </source>
</evidence>
<dbReference type="Gene3D" id="3.30.565.10">
    <property type="entry name" value="Histidine kinase-like ATPase, C-terminal domain"/>
    <property type="match status" value="1"/>
</dbReference>
<dbReference type="SUPFAM" id="SSF55874">
    <property type="entry name" value="ATPase domain of HSP90 chaperone/DNA topoisomerase II/histidine kinase"/>
    <property type="match status" value="1"/>
</dbReference>
<dbReference type="InterPro" id="IPR004358">
    <property type="entry name" value="Sig_transdc_His_kin-like_C"/>
</dbReference>
<accession>A4TZH3</accession>
<organism evidence="8">
    <name type="scientific">Magnetospirillum gryphiswaldense</name>
    <dbReference type="NCBI Taxonomy" id="55518"/>
    <lineage>
        <taxon>Bacteria</taxon>
        <taxon>Pseudomonadati</taxon>
        <taxon>Pseudomonadota</taxon>
        <taxon>Alphaproteobacteria</taxon>
        <taxon>Rhodospirillales</taxon>
        <taxon>Rhodospirillaceae</taxon>
        <taxon>Magnetospirillum</taxon>
    </lineage>
</organism>
<dbReference type="GO" id="GO:0000155">
    <property type="term" value="F:phosphorelay sensor kinase activity"/>
    <property type="evidence" value="ECO:0007669"/>
    <property type="project" value="InterPro"/>
</dbReference>
<dbReference type="Pfam" id="PF02518">
    <property type="entry name" value="HATPase_c"/>
    <property type="match status" value="1"/>
</dbReference>
<keyword evidence="6" id="KW-0472">Membrane</keyword>
<proteinExistence type="predicted"/>
<dbReference type="InterPro" id="IPR005467">
    <property type="entry name" value="His_kinase_dom"/>
</dbReference>
<dbReference type="Pfam" id="PF00512">
    <property type="entry name" value="HisKA"/>
    <property type="match status" value="1"/>
</dbReference>
<dbReference type="InterPro" id="IPR003594">
    <property type="entry name" value="HATPase_dom"/>
</dbReference>
<keyword evidence="3" id="KW-0597">Phosphoprotein</keyword>
<evidence type="ECO:0000256" key="1">
    <source>
        <dbReference type="ARBA" id="ARBA00000085"/>
    </source>
</evidence>
<dbReference type="PANTHER" id="PTHR43304">
    <property type="entry name" value="PHYTOCHROME-LIKE PROTEIN CPH1"/>
    <property type="match status" value="1"/>
</dbReference>
<feature type="transmembrane region" description="Helical" evidence="6">
    <location>
        <begin position="80"/>
        <end position="105"/>
    </location>
</feature>
<dbReference type="SMART" id="SM00388">
    <property type="entry name" value="HisKA"/>
    <property type="match status" value="1"/>
</dbReference>
<feature type="transmembrane region" description="Helical" evidence="6">
    <location>
        <begin position="161"/>
        <end position="183"/>
    </location>
</feature>
<sequence length="545" mass="58463">MRLVTSAPVAGFLLMGLYILLAVGAASLASLPPGNLTVFWLPAGIGVALVARLGPRLGVPAVFAASLVANFLSMNPSNSLAAMVGATALSALVDSCQSWLAWWLWRRTEDKHHLPLLQGPHHLTCLWRLLRISVLPPVLTVWILPLIHFALGTAELNLASYVSRVAMLVSADTCGLFLILPLVMAIRDHTSSADTTALVMTTLILGAAQAILSAIDPLLAPLSLFGLTLLAFRFHLAGAALGNLVCATIMVAQASLGIGPLGHGAAAHTVFTLNLTILGVGVTVLYMGMLQAQQRRMQENLEAEVLRRTEQLEEHSRALAVSNTDLENFAYVASHDLREPLRMISSYLSLLERRLTASLDDETRTFLGFARDGAKRMDRLILDLLDYSRLGRGDTKAQPVDLNEIMAQVQADLALVVQRTGAIIQAAPLPVVAGNHSEITRLFQNLIGNAVKFAAADRPPSIRIDAEAKGALWRITIADNGIGIPDDQRERVFGIFQRLHGISQYEGTGIGLAACKRIVELHGGLIQVQSPSGQGCTISFTLPAA</sequence>
<comment type="catalytic activity">
    <reaction evidence="1">
        <text>ATP + protein L-histidine = ADP + protein N-phospho-L-histidine.</text>
        <dbReference type="EC" id="2.7.13.3"/>
    </reaction>
</comment>
<dbReference type="PRINTS" id="PR00344">
    <property type="entry name" value="BCTRLSENSOR"/>
</dbReference>
<dbReference type="RefSeq" id="WP_158699445.1">
    <property type="nucleotide sequence ID" value="NZ_CP027527.1"/>
</dbReference>
<feature type="transmembrane region" description="Helical" evidence="6">
    <location>
        <begin position="241"/>
        <end position="259"/>
    </location>
</feature>
<protein>
    <recommendedName>
        <fullName evidence="2">histidine kinase</fullName>
        <ecNumber evidence="2">2.7.13.3</ecNumber>
    </recommendedName>
</protein>
<keyword evidence="6" id="KW-0812">Transmembrane</keyword>
<feature type="domain" description="Histidine kinase" evidence="7">
    <location>
        <begin position="332"/>
        <end position="545"/>
    </location>
</feature>
<dbReference type="PROSITE" id="PS50109">
    <property type="entry name" value="HIS_KIN"/>
    <property type="match status" value="1"/>
</dbReference>
<evidence type="ECO:0000256" key="2">
    <source>
        <dbReference type="ARBA" id="ARBA00012438"/>
    </source>
</evidence>
<dbReference type="InterPro" id="IPR036097">
    <property type="entry name" value="HisK_dim/P_sf"/>
</dbReference>
<feature type="transmembrane region" description="Helical" evidence="6">
    <location>
        <begin position="195"/>
        <end position="212"/>
    </location>
</feature>
<dbReference type="CDD" id="cd00082">
    <property type="entry name" value="HisKA"/>
    <property type="match status" value="1"/>
</dbReference>
<keyword evidence="4" id="KW-0808">Transferase</keyword>
<keyword evidence="5 8" id="KW-0418">Kinase</keyword>
<feature type="transmembrane region" description="Helical" evidence="6">
    <location>
        <begin position="126"/>
        <end position="149"/>
    </location>
</feature>
<dbReference type="EC" id="2.7.13.3" evidence="2"/>
<evidence type="ECO:0000256" key="5">
    <source>
        <dbReference type="ARBA" id="ARBA00022777"/>
    </source>
</evidence>
<gene>
    <name evidence="8" type="ORF">MGR_1496</name>
</gene>
<evidence type="ECO:0000313" key="8">
    <source>
        <dbReference type="EMBL" id="CAM76030.1"/>
    </source>
</evidence>
<dbReference type="InterPro" id="IPR052162">
    <property type="entry name" value="Sensor_kinase/Photoreceptor"/>
</dbReference>
<feature type="transmembrane region" description="Helical" evidence="6">
    <location>
        <begin position="265"/>
        <end position="287"/>
    </location>
</feature>